<dbReference type="Proteomes" id="UP000246740">
    <property type="component" value="Unassembled WGS sequence"/>
</dbReference>
<feature type="compositionally biased region" description="Basic residues" evidence="1">
    <location>
        <begin position="237"/>
        <end position="246"/>
    </location>
</feature>
<feature type="compositionally biased region" description="Polar residues" evidence="1">
    <location>
        <begin position="512"/>
        <end position="526"/>
    </location>
</feature>
<feature type="compositionally biased region" description="Polar residues" evidence="1">
    <location>
        <begin position="207"/>
        <end position="216"/>
    </location>
</feature>
<protein>
    <recommendedName>
        <fullName evidence="2">DNA replication regulator Sld3 C-terminal domain-containing protein</fullName>
    </recommendedName>
</protein>
<evidence type="ECO:0000313" key="4">
    <source>
        <dbReference type="Proteomes" id="UP000246740"/>
    </source>
</evidence>
<feature type="region of interest" description="Disordered" evidence="1">
    <location>
        <begin position="205"/>
        <end position="263"/>
    </location>
</feature>
<sequence length="663" mass="72276">MAVSPHSEMLAVSCQCHSVLPHSLEQSGASAWFQRPGNPRTDAQAALQDPFFLEARYAEALWLGEFHTSLTIFLRWASTLVQSRRENVAELLVALSKLLKSRSQIKQRHSSAILDTIRRVTESQQHVSQPIAAPASLVSGYELDLLRQVSRYGAISKVLQSSGGPLATQWAQAMESREYQLQVLVTMCLLQIVSQHPRAAEEARLQLQEQSGNKATSIDGDDMAGECSEHAGTSTLTKKRRRKLEKPKRWQESLSNADENDDFAWNRPRRKRNLTANSLEDGTLLEQDSLEAEGPDVLDAEHLNKRVEALTDTLCLSQATAGVLLELADLLESRGERGETSATADASGSSVPLFGSAARKYVQKDEMDDAQWLCCGVVEPHFGAQLPRQCSSFRSKCFVTLQSSTPARATGRTSAAASRPLKTRKRTKQKALFGLSDVLEKEQAGKKLKKSLAVESSSVLARGREVDMTRRLSRSVSAGPRLVVADTLPSTAGSVEGQKTAGGIGSWRESTRSLSTHARNGSQQRVHSMLASRKRKENAAGVGSIRLGESSQYDDAARQASDTGSARLLVLSTPQKARSESQTALTSLVRETSRFMLPESFGQPSFASSLGASNALGQVGSNLNSRARLAGLDLDGRDSQYGNTDRRLRRSASPVVFESDIED</sequence>
<feature type="region of interest" description="Disordered" evidence="1">
    <location>
        <begin position="489"/>
        <end position="545"/>
    </location>
</feature>
<gene>
    <name evidence="3" type="ORF">BCV70DRAFT_103986</name>
</gene>
<evidence type="ECO:0000259" key="2">
    <source>
        <dbReference type="Pfam" id="PF08639"/>
    </source>
</evidence>
<feature type="domain" description="DNA replication regulator Sld3 C-terminal" evidence="2">
    <location>
        <begin position="172"/>
        <end position="484"/>
    </location>
</feature>
<dbReference type="AlphaFoldDB" id="A0A317XQ44"/>
<dbReference type="EMBL" id="KZ819193">
    <property type="protein sequence ID" value="PWZ00010.1"/>
    <property type="molecule type" value="Genomic_DNA"/>
</dbReference>
<evidence type="ECO:0000256" key="1">
    <source>
        <dbReference type="SAM" id="MobiDB-lite"/>
    </source>
</evidence>
<dbReference type="OrthoDB" id="2551383at2759"/>
<feature type="region of interest" description="Disordered" evidence="1">
    <location>
        <begin position="631"/>
        <end position="663"/>
    </location>
</feature>
<dbReference type="Pfam" id="PF08639">
    <property type="entry name" value="Sld3_STD"/>
    <property type="match status" value="1"/>
</dbReference>
<reference evidence="3 4" key="1">
    <citation type="journal article" date="2018" name="Mol. Biol. Evol.">
        <title>Broad Genomic Sampling Reveals a Smut Pathogenic Ancestry of the Fungal Clade Ustilaginomycotina.</title>
        <authorList>
            <person name="Kijpornyongpan T."/>
            <person name="Mondo S.J."/>
            <person name="Barry K."/>
            <person name="Sandor L."/>
            <person name="Lee J."/>
            <person name="Lipzen A."/>
            <person name="Pangilinan J."/>
            <person name="LaButti K."/>
            <person name="Hainaut M."/>
            <person name="Henrissat B."/>
            <person name="Grigoriev I.V."/>
            <person name="Spatafora J.W."/>
            <person name="Aime M.C."/>
        </authorList>
    </citation>
    <scope>NUCLEOTIDE SEQUENCE [LARGE SCALE GENOMIC DNA]</scope>
    <source>
        <strain evidence="3 4">MCA 3645</strain>
    </source>
</reference>
<accession>A0A317XQ44</accession>
<organism evidence="3 4">
    <name type="scientific">Testicularia cyperi</name>
    <dbReference type="NCBI Taxonomy" id="1882483"/>
    <lineage>
        <taxon>Eukaryota</taxon>
        <taxon>Fungi</taxon>
        <taxon>Dikarya</taxon>
        <taxon>Basidiomycota</taxon>
        <taxon>Ustilaginomycotina</taxon>
        <taxon>Ustilaginomycetes</taxon>
        <taxon>Ustilaginales</taxon>
        <taxon>Anthracoideaceae</taxon>
        <taxon>Testicularia</taxon>
    </lineage>
</organism>
<evidence type="ECO:0000313" key="3">
    <source>
        <dbReference type="EMBL" id="PWZ00010.1"/>
    </source>
</evidence>
<keyword evidence="4" id="KW-1185">Reference proteome</keyword>
<dbReference type="InParanoid" id="A0A317XQ44"/>
<dbReference type="InterPro" id="IPR013948">
    <property type="entry name" value="DNA_replication_reg_Sld3_C"/>
</dbReference>
<name>A0A317XQ44_9BASI</name>
<proteinExistence type="predicted"/>